<evidence type="ECO:0000259" key="3">
    <source>
        <dbReference type="Pfam" id="PF10531"/>
    </source>
</evidence>
<protein>
    <recommendedName>
        <fullName evidence="3">Soluble ligand binding domain-containing protein</fullName>
    </recommendedName>
</protein>
<feature type="region of interest" description="Disordered" evidence="1">
    <location>
        <begin position="141"/>
        <end position="160"/>
    </location>
</feature>
<dbReference type="Pfam" id="PF12836">
    <property type="entry name" value="HHH_3"/>
    <property type="match status" value="1"/>
</dbReference>
<keyword evidence="2" id="KW-0472">Membrane</keyword>
<dbReference type="GO" id="GO:0015627">
    <property type="term" value="C:type II protein secretion system complex"/>
    <property type="evidence" value="ECO:0007669"/>
    <property type="project" value="TreeGrafter"/>
</dbReference>
<keyword evidence="5" id="KW-1185">Reference proteome</keyword>
<dbReference type="PANTHER" id="PTHR21180:SF32">
    <property type="entry name" value="ENDONUCLEASE_EXONUCLEASE_PHOSPHATASE FAMILY DOMAIN-CONTAINING PROTEIN 1"/>
    <property type="match status" value="1"/>
</dbReference>
<dbReference type="EMBL" id="QGDD01000008">
    <property type="protein sequence ID" value="PWN01703.1"/>
    <property type="molecule type" value="Genomic_DNA"/>
</dbReference>
<dbReference type="RefSeq" id="WP_109695893.1">
    <property type="nucleotide sequence ID" value="NZ_QGDD01000008.1"/>
</dbReference>
<feature type="transmembrane region" description="Helical" evidence="2">
    <location>
        <begin position="104"/>
        <end position="123"/>
    </location>
</feature>
<dbReference type="Pfam" id="PF10531">
    <property type="entry name" value="SLBB"/>
    <property type="match status" value="1"/>
</dbReference>
<dbReference type="Gene3D" id="1.10.150.320">
    <property type="entry name" value="Photosystem II 12 kDa extrinsic protein"/>
    <property type="match status" value="1"/>
</dbReference>
<dbReference type="OrthoDB" id="9758724at2"/>
<feature type="compositionally biased region" description="Pro residues" evidence="1">
    <location>
        <begin position="54"/>
        <end position="78"/>
    </location>
</feature>
<dbReference type="GO" id="GO:0015628">
    <property type="term" value="P:protein secretion by the type II secretion system"/>
    <property type="evidence" value="ECO:0007669"/>
    <property type="project" value="TreeGrafter"/>
</dbReference>
<reference evidence="4 5" key="1">
    <citation type="submission" date="2018-05" db="EMBL/GenBank/DDBJ databases">
        <title>Nocardioides silvaticus genome.</title>
        <authorList>
            <person name="Li C."/>
            <person name="Wang G."/>
        </authorList>
    </citation>
    <scope>NUCLEOTIDE SEQUENCE [LARGE SCALE GENOMIC DNA]</scope>
    <source>
        <strain evidence="4 5">CCTCC AB 2018079</strain>
    </source>
</reference>
<organism evidence="4 5">
    <name type="scientific">Nocardioides silvaticus</name>
    <dbReference type="NCBI Taxonomy" id="2201891"/>
    <lineage>
        <taxon>Bacteria</taxon>
        <taxon>Bacillati</taxon>
        <taxon>Actinomycetota</taxon>
        <taxon>Actinomycetes</taxon>
        <taxon>Propionibacteriales</taxon>
        <taxon>Nocardioidaceae</taxon>
        <taxon>Nocardioides</taxon>
    </lineage>
</organism>
<sequence>MRSNRGSSADPSRADAAARRLALLAADLGAADPQPRSEEWPPGADDYTRVVPSRRPPPPVPEPPPEPSPPVAAPPALPRPGRHAARRRWAGITPHLPELGAAQLTVVAVIVAAGVAFGAWWVVRDQAAPAESVAPQQPASVAPLATGATSSSGPGATEGTVTVDVTGKVRRPGIVVLDSGARVVDALEAAGGERNGVDLSTLNLARVLVDGEQIVVGTATVAAPGPGTPVAPGGAAPSGAPPVLVNLNTASQVELETLPDVGPVTALAILAWRDEHGGFTSVDELLEVDGIGEVTLDKLGPYVTV</sequence>
<evidence type="ECO:0000313" key="5">
    <source>
        <dbReference type="Proteomes" id="UP000245507"/>
    </source>
</evidence>
<dbReference type="PANTHER" id="PTHR21180">
    <property type="entry name" value="ENDONUCLEASE/EXONUCLEASE/PHOSPHATASE FAMILY DOMAIN-CONTAINING PROTEIN 1"/>
    <property type="match status" value="1"/>
</dbReference>
<evidence type="ECO:0000313" key="4">
    <source>
        <dbReference type="EMBL" id="PWN01703.1"/>
    </source>
</evidence>
<dbReference type="InterPro" id="IPR010994">
    <property type="entry name" value="RuvA_2-like"/>
</dbReference>
<comment type="caution">
    <text evidence="4">The sequence shown here is derived from an EMBL/GenBank/DDBJ whole genome shotgun (WGS) entry which is preliminary data.</text>
</comment>
<dbReference type="InterPro" id="IPR019554">
    <property type="entry name" value="Soluble_ligand-bd"/>
</dbReference>
<dbReference type="Gene3D" id="3.10.560.10">
    <property type="entry name" value="Outer membrane lipoprotein wza domain like"/>
    <property type="match status" value="1"/>
</dbReference>
<keyword evidence="2" id="KW-0812">Transmembrane</keyword>
<dbReference type="InterPro" id="IPR051675">
    <property type="entry name" value="Endo/Exo/Phosphatase_dom_1"/>
</dbReference>
<dbReference type="Proteomes" id="UP000245507">
    <property type="component" value="Unassembled WGS sequence"/>
</dbReference>
<keyword evidence="2" id="KW-1133">Transmembrane helix</keyword>
<dbReference type="AlphaFoldDB" id="A0A316TBF8"/>
<feature type="domain" description="Soluble ligand binding" evidence="3">
    <location>
        <begin position="163"/>
        <end position="216"/>
    </location>
</feature>
<evidence type="ECO:0000256" key="2">
    <source>
        <dbReference type="SAM" id="Phobius"/>
    </source>
</evidence>
<accession>A0A316TBF8</accession>
<name>A0A316TBF8_9ACTN</name>
<proteinExistence type="predicted"/>
<feature type="region of interest" description="Disordered" evidence="1">
    <location>
        <begin position="25"/>
        <end position="84"/>
    </location>
</feature>
<dbReference type="SUPFAM" id="SSF47781">
    <property type="entry name" value="RuvA domain 2-like"/>
    <property type="match status" value="1"/>
</dbReference>
<evidence type="ECO:0000256" key="1">
    <source>
        <dbReference type="SAM" id="MobiDB-lite"/>
    </source>
</evidence>
<gene>
    <name evidence="4" type="ORF">DJ010_16830</name>
</gene>